<dbReference type="AlphaFoldDB" id="A0A6J4P672"/>
<accession>A0A6J4P672</accession>
<keyword evidence="2" id="KW-0521">NADP</keyword>
<name>A0A6J4P672_9ACTN</name>
<evidence type="ECO:0000256" key="3">
    <source>
        <dbReference type="ARBA" id="ARBA00023002"/>
    </source>
</evidence>
<feature type="domain" description="Bacterial bifunctional deaminase-reductase C-terminal" evidence="4">
    <location>
        <begin position="21"/>
        <end position="223"/>
    </location>
</feature>
<evidence type="ECO:0000256" key="2">
    <source>
        <dbReference type="ARBA" id="ARBA00022857"/>
    </source>
</evidence>
<dbReference type="InterPro" id="IPR024072">
    <property type="entry name" value="DHFR-like_dom_sf"/>
</dbReference>
<protein>
    <recommendedName>
        <fullName evidence="4">Bacterial bifunctional deaminase-reductase C-terminal domain-containing protein</fullName>
    </recommendedName>
</protein>
<evidence type="ECO:0000313" key="5">
    <source>
        <dbReference type="EMBL" id="CAA9401275.1"/>
    </source>
</evidence>
<dbReference type="EMBL" id="CADCUW010000151">
    <property type="protein sequence ID" value="CAA9401275.1"/>
    <property type="molecule type" value="Genomic_DNA"/>
</dbReference>
<dbReference type="Pfam" id="PF01872">
    <property type="entry name" value="RibD_C"/>
    <property type="match status" value="1"/>
</dbReference>
<evidence type="ECO:0000259" key="4">
    <source>
        <dbReference type="Pfam" id="PF01872"/>
    </source>
</evidence>
<dbReference type="Gene3D" id="3.40.430.10">
    <property type="entry name" value="Dihydrofolate Reductase, subunit A"/>
    <property type="match status" value="1"/>
</dbReference>
<comment type="pathway">
    <text evidence="1">Cofactor biosynthesis; riboflavin biosynthesis.</text>
</comment>
<dbReference type="PANTHER" id="PTHR38011:SF7">
    <property type="entry name" value="2,5-DIAMINO-6-RIBOSYLAMINO-4(3H)-PYRIMIDINONE 5'-PHOSPHATE REDUCTASE"/>
    <property type="match status" value="1"/>
</dbReference>
<dbReference type="SUPFAM" id="SSF53597">
    <property type="entry name" value="Dihydrofolate reductase-like"/>
    <property type="match status" value="1"/>
</dbReference>
<dbReference type="GO" id="GO:0009231">
    <property type="term" value="P:riboflavin biosynthetic process"/>
    <property type="evidence" value="ECO:0007669"/>
    <property type="project" value="InterPro"/>
</dbReference>
<evidence type="ECO:0000256" key="1">
    <source>
        <dbReference type="ARBA" id="ARBA00005104"/>
    </source>
</evidence>
<dbReference type="InterPro" id="IPR002734">
    <property type="entry name" value="RibDG_C"/>
</dbReference>
<organism evidence="5">
    <name type="scientific">uncultured Rubrobacteraceae bacterium</name>
    <dbReference type="NCBI Taxonomy" id="349277"/>
    <lineage>
        <taxon>Bacteria</taxon>
        <taxon>Bacillati</taxon>
        <taxon>Actinomycetota</taxon>
        <taxon>Rubrobacteria</taxon>
        <taxon>Rubrobacterales</taxon>
        <taxon>Rubrobacteraceae</taxon>
        <taxon>environmental samples</taxon>
    </lineage>
</organism>
<keyword evidence="3" id="KW-0560">Oxidoreductase</keyword>
<sequence>MAEGKEIYGDLELPHSSGDFPYVVINMVSSVDGGTSVSGKASGIGGRVDRESMRTLRSKVDAVMIGAGTLRAERLSLGLDDPALTQPLAIVLGGQGELPIEEHLITTNQKVLAVLPDGAVEQVERSAEVLYAPRNPETPGGGPGGIASVDLQWVLKHLRADYSVERLLVEGGPSLNRQLVSQNLVDELFLTVAPVLVAAGSPSILSPDPGFTRRDLMLKSAHTADDHLFLRYHMRATA</sequence>
<dbReference type="PANTHER" id="PTHR38011">
    <property type="entry name" value="DIHYDROFOLATE REDUCTASE FAMILY PROTEIN (AFU_ORTHOLOGUE AFUA_8G06820)"/>
    <property type="match status" value="1"/>
</dbReference>
<proteinExistence type="predicted"/>
<gene>
    <name evidence="5" type="ORF">AVDCRST_MAG01-01-1021</name>
</gene>
<dbReference type="GO" id="GO:0008703">
    <property type="term" value="F:5-amino-6-(5-phosphoribosylamino)uracil reductase activity"/>
    <property type="evidence" value="ECO:0007669"/>
    <property type="project" value="InterPro"/>
</dbReference>
<reference evidence="5" key="1">
    <citation type="submission" date="2020-02" db="EMBL/GenBank/DDBJ databases">
        <authorList>
            <person name="Meier V. D."/>
        </authorList>
    </citation>
    <scope>NUCLEOTIDE SEQUENCE</scope>
    <source>
        <strain evidence="5">AVDCRST_MAG01</strain>
    </source>
</reference>
<dbReference type="InterPro" id="IPR050765">
    <property type="entry name" value="Riboflavin_Biosynth_HTPR"/>
</dbReference>